<gene>
    <name evidence="2" type="ORF">PK35_10685</name>
    <name evidence="3" type="ORF">PK35_11570</name>
</gene>
<comment type="caution">
    <text evidence="2">The sequence shown here is derived from an EMBL/GenBank/DDBJ whole genome shotgun (WGS) entry which is preliminary data.</text>
</comment>
<dbReference type="STRING" id="1382798.PK35_10685"/>
<dbReference type="EMBL" id="JTDV01000010">
    <property type="protein sequence ID" value="KJD32380.1"/>
    <property type="molecule type" value="Genomic_DNA"/>
</dbReference>
<dbReference type="InterPro" id="IPR052794">
    <property type="entry name" value="Mito_Ser_Protease_LACTB"/>
</dbReference>
<dbReference type="AlphaFoldDB" id="A0A0D7W019"/>
<dbReference type="Proteomes" id="UP000032361">
    <property type="component" value="Unassembled WGS sequence"/>
</dbReference>
<dbReference type="InterPro" id="IPR012338">
    <property type="entry name" value="Beta-lactam/transpept-like"/>
</dbReference>
<dbReference type="GO" id="GO:0006508">
    <property type="term" value="P:proteolysis"/>
    <property type="evidence" value="ECO:0007669"/>
    <property type="project" value="TreeGrafter"/>
</dbReference>
<sequence>MFIVALSCKSTVSTTQVKPKTPQESVARFMVTEQVPGMAISVSKHGKLIWSEGFGYADITNKIKVSPDSTLFRIASISKSISAVSLATLVDAKKIHLDSSLYLYLPNYPKKAYDFTLRQVGGHTAGIRHYRGREFLLNKKLSISEGISIFKNDRLLFEPQTKFKYSTYGWNLLSEVIQTVAKIPFGTYTAKTIFEPLKMEHTLLDYCDSIIPNRTTFYMKRKSGGVYQGKTVCNEFKAAGGGFLSTSEDLVKFGNEMIHPKIISPEVLKELVTPQILTTGKSTHYGVGFFSYNTKNNSPKYSHSGGGVGASTLLLIYPEEDVVIAIVSNLSNVPISKLGSELEAFFVD</sequence>
<evidence type="ECO:0000313" key="3">
    <source>
        <dbReference type="EMBL" id="KJD32380.1"/>
    </source>
</evidence>
<reference evidence="2 4" key="1">
    <citation type="journal article" date="2015" name="Antonie Van Leeuwenhoek">
        <title>Tamlana nanhaiensis sp. nov., isolated from surface seawater collected from the South China Sea.</title>
        <authorList>
            <person name="Liu X."/>
            <person name="Lai Q."/>
            <person name="Du Y."/>
            <person name="Li G."/>
            <person name="Sun F."/>
            <person name="Shao Z."/>
        </authorList>
    </citation>
    <scope>NUCLEOTIDE SEQUENCE [LARGE SCALE GENOMIC DNA]</scope>
    <source>
        <strain evidence="2 4">FHC16</strain>
    </source>
</reference>
<dbReference type="Pfam" id="PF00144">
    <property type="entry name" value="Beta-lactamase"/>
    <property type="match status" value="1"/>
</dbReference>
<dbReference type="EMBL" id="JTDV01000010">
    <property type="protein sequence ID" value="KJD32369.1"/>
    <property type="molecule type" value="Genomic_DNA"/>
</dbReference>
<dbReference type="PATRIC" id="fig|1382798.3.peg.693"/>
<dbReference type="PANTHER" id="PTHR46520">
    <property type="entry name" value="SERINE BETA-LACTAMASE-LIKE PROTEIN LACTB, MITOCHONDRIAL"/>
    <property type="match status" value="1"/>
</dbReference>
<dbReference type="GO" id="GO:0008233">
    <property type="term" value="F:peptidase activity"/>
    <property type="evidence" value="ECO:0007669"/>
    <property type="project" value="TreeGrafter"/>
</dbReference>
<name>A0A0D7W019_9FLAO</name>
<dbReference type="PANTHER" id="PTHR46520:SF1">
    <property type="entry name" value="SERINE BETA-LACTAMASE-LIKE PROTEIN LACTB, MITOCHONDRIAL"/>
    <property type="match status" value="1"/>
</dbReference>
<keyword evidence="4" id="KW-1185">Reference proteome</keyword>
<evidence type="ECO:0000313" key="4">
    <source>
        <dbReference type="Proteomes" id="UP000032361"/>
    </source>
</evidence>
<dbReference type="SUPFAM" id="SSF56601">
    <property type="entry name" value="beta-lactamase/transpeptidase-like"/>
    <property type="match status" value="1"/>
</dbReference>
<feature type="domain" description="Beta-lactamase-related" evidence="1">
    <location>
        <begin position="26"/>
        <end position="331"/>
    </location>
</feature>
<protein>
    <recommendedName>
        <fullName evidence="1">Beta-lactamase-related domain-containing protein</fullName>
    </recommendedName>
</protein>
<dbReference type="GO" id="GO:0019216">
    <property type="term" value="P:regulation of lipid metabolic process"/>
    <property type="evidence" value="ECO:0007669"/>
    <property type="project" value="TreeGrafter"/>
</dbReference>
<organism evidence="2 4">
    <name type="scientific">Neotamlana nanhaiensis</name>
    <dbReference type="NCBI Taxonomy" id="1382798"/>
    <lineage>
        <taxon>Bacteria</taxon>
        <taxon>Pseudomonadati</taxon>
        <taxon>Bacteroidota</taxon>
        <taxon>Flavobacteriia</taxon>
        <taxon>Flavobacteriales</taxon>
        <taxon>Flavobacteriaceae</taxon>
        <taxon>Neotamlana</taxon>
    </lineage>
</organism>
<evidence type="ECO:0000313" key="2">
    <source>
        <dbReference type="EMBL" id="KJD32369.1"/>
    </source>
</evidence>
<dbReference type="InterPro" id="IPR001466">
    <property type="entry name" value="Beta-lactam-related"/>
</dbReference>
<proteinExistence type="predicted"/>
<evidence type="ECO:0000259" key="1">
    <source>
        <dbReference type="Pfam" id="PF00144"/>
    </source>
</evidence>
<dbReference type="Gene3D" id="3.40.710.10">
    <property type="entry name" value="DD-peptidase/beta-lactamase superfamily"/>
    <property type="match status" value="1"/>
</dbReference>
<accession>A0A0D7W019</accession>